<dbReference type="InParanoid" id="W4K4W5"/>
<dbReference type="RefSeq" id="XP_009547546.1">
    <property type="nucleotide sequence ID" value="XM_009549251.1"/>
</dbReference>
<dbReference type="EMBL" id="KI925459">
    <property type="protein sequence ID" value="ETW80847.1"/>
    <property type="molecule type" value="Genomic_DNA"/>
</dbReference>
<dbReference type="SUPFAM" id="SSF51735">
    <property type="entry name" value="NAD(P)-binding Rossmann-fold domains"/>
    <property type="match status" value="1"/>
</dbReference>
<dbReference type="eggNOG" id="KOG0692">
    <property type="taxonomic scope" value="Eukaryota"/>
</dbReference>
<dbReference type="PANTHER" id="PTHR21089:SF1">
    <property type="entry name" value="BIFUNCTIONAL 3-DEHYDROQUINATE DEHYDRATASE_SHIKIMATE DEHYDROGENASE, CHLOROPLASTIC"/>
    <property type="match status" value="1"/>
</dbReference>
<feature type="domain" description="Shikimate dehydrogenase substrate binding N-terminal" evidence="1">
    <location>
        <begin position="44"/>
        <end position="124"/>
    </location>
</feature>
<name>W4K4W5_HETIT</name>
<dbReference type="GO" id="GO:0019632">
    <property type="term" value="P:shikimate metabolic process"/>
    <property type="evidence" value="ECO:0007669"/>
    <property type="project" value="TreeGrafter"/>
</dbReference>
<dbReference type="PANTHER" id="PTHR21089">
    <property type="entry name" value="SHIKIMATE DEHYDROGENASE"/>
    <property type="match status" value="1"/>
</dbReference>
<dbReference type="InterPro" id="IPR013708">
    <property type="entry name" value="Shikimate_DH-bd_N"/>
</dbReference>
<dbReference type="InterPro" id="IPR046346">
    <property type="entry name" value="Aminoacid_DH-like_N_sf"/>
</dbReference>
<gene>
    <name evidence="2" type="ORF">HETIRDRAFT_476563</name>
</gene>
<evidence type="ECO:0000313" key="2">
    <source>
        <dbReference type="EMBL" id="ETW80847.1"/>
    </source>
</evidence>
<dbReference type="Gene3D" id="3.40.50.10860">
    <property type="entry name" value="Leucine Dehydrogenase, chain A, domain 1"/>
    <property type="match status" value="1"/>
</dbReference>
<dbReference type="CDD" id="cd01065">
    <property type="entry name" value="NAD_bind_Shikimate_DH"/>
    <property type="match status" value="1"/>
</dbReference>
<protein>
    <recommendedName>
        <fullName evidence="1">Shikimate dehydrogenase substrate binding N-terminal domain-containing protein</fullName>
    </recommendedName>
</protein>
<sequence>MSGPVTDVAIEETQAVGADSPTQTYGLTTLSADNIHTETRKNYLFGHPIAHSLSPLFHNTIYDSLNLPWTQTLIESRDPDDFFPLMRQDDFIGASVTMPHKVSFLQHVDAVTEEARIIGAMNTLFVRLDPTTRQRRYIGTNTDCLGVQGAFEQNVPGIRQRQHGRPALVIGGGGACRAATYAVNALLGASVVYLVNRYKSEVDAVLAGFAKVGFAGRLLHVETAEQARALEAPVCIVGGVPDFPPQSPEEVQAREVILEFLGKPEKGVVLEACYHPRIWTEFAALSEANGWQVIIGTEMMISQGLAQDVWWTEKSLDELPVQLVQKVIREAVEKSQH</sequence>
<reference evidence="2 3" key="1">
    <citation type="journal article" date="2012" name="New Phytol.">
        <title>Insight into trade-off between wood decay and parasitism from the genome of a fungal forest pathogen.</title>
        <authorList>
            <person name="Olson A."/>
            <person name="Aerts A."/>
            <person name="Asiegbu F."/>
            <person name="Belbahri L."/>
            <person name="Bouzid O."/>
            <person name="Broberg A."/>
            <person name="Canback B."/>
            <person name="Coutinho P.M."/>
            <person name="Cullen D."/>
            <person name="Dalman K."/>
            <person name="Deflorio G."/>
            <person name="van Diepen L.T."/>
            <person name="Dunand C."/>
            <person name="Duplessis S."/>
            <person name="Durling M."/>
            <person name="Gonthier P."/>
            <person name="Grimwood J."/>
            <person name="Fossdal C.G."/>
            <person name="Hansson D."/>
            <person name="Henrissat B."/>
            <person name="Hietala A."/>
            <person name="Himmelstrand K."/>
            <person name="Hoffmeister D."/>
            <person name="Hogberg N."/>
            <person name="James T.Y."/>
            <person name="Karlsson M."/>
            <person name="Kohler A."/>
            <person name="Kues U."/>
            <person name="Lee Y.H."/>
            <person name="Lin Y.C."/>
            <person name="Lind M."/>
            <person name="Lindquist E."/>
            <person name="Lombard V."/>
            <person name="Lucas S."/>
            <person name="Lunden K."/>
            <person name="Morin E."/>
            <person name="Murat C."/>
            <person name="Park J."/>
            <person name="Raffaello T."/>
            <person name="Rouze P."/>
            <person name="Salamov A."/>
            <person name="Schmutz J."/>
            <person name="Solheim H."/>
            <person name="Stahlberg J."/>
            <person name="Velez H."/>
            <person name="de Vries R.P."/>
            <person name="Wiebenga A."/>
            <person name="Woodward S."/>
            <person name="Yakovlev I."/>
            <person name="Garbelotto M."/>
            <person name="Martin F."/>
            <person name="Grigoriev I.V."/>
            <person name="Stenlid J."/>
        </authorList>
    </citation>
    <scope>NUCLEOTIDE SEQUENCE [LARGE SCALE GENOMIC DNA]</scope>
    <source>
        <strain evidence="2 3">TC 32-1</strain>
    </source>
</reference>
<organism evidence="2 3">
    <name type="scientific">Heterobasidion irregulare (strain TC 32-1)</name>
    <dbReference type="NCBI Taxonomy" id="747525"/>
    <lineage>
        <taxon>Eukaryota</taxon>
        <taxon>Fungi</taxon>
        <taxon>Dikarya</taxon>
        <taxon>Basidiomycota</taxon>
        <taxon>Agaricomycotina</taxon>
        <taxon>Agaricomycetes</taxon>
        <taxon>Russulales</taxon>
        <taxon>Bondarzewiaceae</taxon>
        <taxon>Heterobasidion</taxon>
        <taxon>Heterobasidion annosum species complex</taxon>
    </lineage>
</organism>
<keyword evidence="3" id="KW-1185">Reference proteome</keyword>
<dbReference type="Proteomes" id="UP000030671">
    <property type="component" value="Unassembled WGS sequence"/>
</dbReference>
<dbReference type="GO" id="GO:0004764">
    <property type="term" value="F:shikimate 3-dehydrogenase (NADP+) activity"/>
    <property type="evidence" value="ECO:0007669"/>
    <property type="project" value="InterPro"/>
</dbReference>
<accession>W4K4W5</accession>
<evidence type="ECO:0000259" key="1">
    <source>
        <dbReference type="Pfam" id="PF08501"/>
    </source>
</evidence>
<proteinExistence type="predicted"/>
<dbReference type="Pfam" id="PF08501">
    <property type="entry name" value="Shikimate_dh_N"/>
    <property type="match status" value="1"/>
</dbReference>
<dbReference type="AlphaFoldDB" id="W4K4W5"/>
<dbReference type="InterPro" id="IPR022893">
    <property type="entry name" value="Shikimate_DH_fam"/>
</dbReference>
<dbReference type="GeneID" id="20677700"/>
<dbReference type="Gene3D" id="3.40.50.720">
    <property type="entry name" value="NAD(P)-binding Rossmann-like Domain"/>
    <property type="match status" value="1"/>
</dbReference>
<dbReference type="OrthoDB" id="204377at2759"/>
<evidence type="ECO:0000313" key="3">
    <source>
        <dbReference type="Proteomes" id="UP000030671"/>
    </source>
</evidence>
<dbReference type="SUPFAM" id="SSF53223">
    <property type="entry name" value="Aminoacid dehydrogenase-like, N-terminal domain"/>
    <property type="match status" value="1"/>
</dbReference>
<dbReference type="KEGG" id="hir:HETIRDRAFT_476563"/>
<dbReference type="HOGENOM" id="CLU_044063_1_0_1"/>
<dbReference type="InterPro" id="IPR036291">
    <property type="entry name" value="NAD(P)-bd_dom_sf"/>
</dbReference>
<dbReference type="GO" id="GO:0009423">
    <property type="term" value="P:chorismate biosynthetic process"/>
    <property type="evidence" value="ECO:0007669"/>
    <property type="project" value="TreeGrafter"/>
</dbReference>
<dbReference type="STRING" id="747525.W4K4W5"/>